<dbReference type="EMBL" id="GBXM01038368">
    <property type="protein sequence ID" value="JAH70209.1"/>
    <property type="molecule type" value="Transcribed_RNA"/>
</dbReference>
<sequence>MIHEKLTNTVKLTIIIWFHFEHLIAEAILAM</sequence>
<accession>A0A0E9VXU5</accession>
<proteinExistence type="predicted"/>
<dbReference type="EMBL" id="GBXM01025680">
    <property type="protein sequence ID" value="JAH82897.1"/>
    <property type="molecule type" value="Transcribed_RNA"/>
</dbReference>
<reference evidence="1" key="2">
    <citation type="journal article" date="2015" name="Fish Shellfish Immunol.">
        <title>Early steps in the European eel (Anguilla anguilla)-Vibrio vulnificus interaction in the gills: Role of the RtxA13 toxin.</title>
        <authorList>
            <person name="Callol A."/>
            <person name="Pajuelo D."/>
            <person name="Ebbesson L."/>
            <person name="Teles M."/>
            <person name="MacKenzie S."/>
            <person name="Amaro C."/>
        </authorList>
    </citation>
    <scope>NUCLEOTIDE SEQUENCE</scope>
</reference>
<organism evidence="1">
    <name type="scientific">Anguilla anguilla</name>
    <name type="common">European freshwater eel</name>
    <name type="synonym">Muraena anguilla</name>
    <dbReference type="NCBI Taxonomy" id="7936"/>
    <lineage>
        <taxon>Eukaryota</taxon>
        <taxon>Metazoa</taxon>
        <taxon>Chordata</taxon>
        <taxon>Craniata</taxon>
        <taxon>Vertebrata</taxon>
        <taxon>Euteleostomi</taxon>
        <taxon>Actinopterygii</taxon>
        <taxon>Neopterygii</taxon>
        <taxon>Teleostei</taxon>
        <taxon>Anguilliformes</taxon>
        <taxon>Anguillidae</taxon>
        <taxon>Anguilla</taxon>
    </lineage>
</organism>
<reference evidence="1" key="1">
    <citation type="submission" date="2014-11" db="EMBL/GenBank/DDBJ databases">
        <authorList>
            <person name="Amaro Gonzalez C."/>
        </authorList>
    </citation>
    <scope>NUCLEOTIDE SEQUENCE</scope>
</reference>
<name>A0A0E9VXU5_ANGAN</name>
<dbReference type="AlphaFoldDB" id="A0A0E9VXU5"/>
<protein>
    <submittedName>
        <fullName evidence="1">Uncharacterized protein</fullName>
    </submittedName>
</protein>
<evidence type="ECO:0000313" key="1">
    <source>
        <dbReference type="EMBL" id="JAH82897.1"/>
    </source>
</evidence>